<protein>
    <submittedName>
        <fullName evidence="3">Glutaredoxin-like protein</fullName>
    </submittedName>
</protein>
<dbReference type="Gene3D" id="3.40.30.10">
    <property type="entry name" value="Glutaredoxin"/>
    <property type="match status" value="1"/>
</dbReference>
<evidence type="ECO:0000313" key="3">
    <source>
        <dbReference type="EMBL" id="VEI21956.1"/>
    </source>
</evidence>
<dbReference type="InterPro" id="IPR036249">
    <property type="entry name" value="Thioredoxin-like_sf"/>
</dbReference>
<reference evidence="2 4" key="1">
    <citation type="submission" date="2016-10" db="EMBL/GenBank/DDBJ databases">
        <title>Genome sequence of Rothia aeria strain JCM11412.</title>
        <authorList>
            <person name="Nambu T."/>
        </authorList>
    </citation>
    <scope>NUCLEOTIDE SEQUENCE [LARGE SCALE GENOMIC DNA]</scope>
    <source>
        <strain evidence="2 4">JCM 11412</strain>
    </source>
</reference>
<dbReference type="Pfam" id="PF00462">
    <property type="entry name" value="Glutaredoxin"/>
    <property type="match status" value="1"/>
</dbReference>
<reference evidence="3 5" key="2">
    <citation type="submission" date="2018-12" db="EMBL/GenBank/DDBJ databases">
        <authorList>
            <consortium name="Pathogen Informatics"/>
        </authorList>
    </citation>
    <scope>NUCLEOTIDE SEQUENCE [LARGE SCALE GENOMIC DNA]</scope>
    <source>
        <strain evidence="3 5">NCTC10207</strain>
    </source>
</reference>
<name>A0A2Z5R1R3_9MICC</name>
<dbReference type="AlphaFoldDB" id="A0A2Z5R1R3"/>
<sequence length="105" mass="11673">MLERQQSTQEQARQVMADGGVVIYWRPGCPFCERLDSKLGELGDHATWVNIWEDPQAEEHVKSLNNGNAVVPTLDTGDVHFVVADVKSRNQAAQLIRNAMEGAVQ</sequence>
<dbReference type="KEGG" id="raj:RA11412_0500"/>
<dbReference type="SUPFAM" id="SSF52833">
    <property type="entry name" value="Thioredoxin-like"/>
    <property type="match status" value="1"/>
</dbReference>
<dbReference type="Proteomes" id="UP000282386">
    <property type="component" value="Chromosome"/>
</dbReference>
<proteinExistence type="predicted"/>
<dbReference type="GeneID" id="93861824"/>
<dbReference type="RefSeq" id="WP_126499366.1">
    <property type="nucleotide sequence ID" value="NZ_CAUOLR010000011.1"/>
</dbReference>
<feature type="domain" description="Glutaredoxin" evidence="1">
    <location>
        <begin position="21"/>
        <end position="80"/>
    </location>
</feature>
<dbReference type="EMBL" id="LR134479">
    <property type="protein sequence ID" value="VEI21956.1"/>
    <property type="molecule type" value="Genomic_DNA"/>
</dbReference>
<keyword evidence="4" id="KW-1185">Reference proteome</keyword>
<accession>A0A2Z5R1R3</accession>
<evidence type="ECO:0000313" key="2">
    <source>
        <dbReference type="EMBL" id="BAV86799.1"/>
    </source>
</evidence>
<evidence type="ECO:0000313" key="5">
    <source>
        <dbReference type="Proteomes" id="UP000282386"/>
    </source>
</evidence>
<evidence type="ECO:0000259" key="1">
    <source>
        <dbReference type="Pfam" id="PF00462"/>
    </source>
</evidence>
<dbReference type="Proteomes" id="UP000250241">
    <property type="component" value="Chromosome"/>
</dbReference>
<evidence type="ECO:0000313" key="4">
    <source>
        <dbReference type="Proteomes" id="UP000250241"/>
    </source>
</evidence>
<organism evidence="2 4">
    <name type="scientific">Rothia aeria</name>
    <dbReference type="NCBI Taxonomy" id="172042"/>
    <lineage>
        <taxon>Bacteria</taxon>
        <taxon>Bacillati</taxon>
        <taxon>Actinomycetota</taxon>
        <taxon>Actinomycetes</taxon>
        <taxon>Micrococcales</taxon>
        <taxon>Micrococcaceae</taxon>
        <taxon>Rothia</taxon>
    </lineage>
</organism>
<dbReference type="EMBL" id="AP017895">
    <property type="protein sequence ID" value="BAV86799.1"/>
    <property type="molecule type" value="Genomic_DNA"/>
</dbReference>
<dbReference type="PROSITE" id="PS51354">
    <property type="entry name" value="GLUTAREDOXIN_2"/>
    <property type="match status" value="1"/>
</dbReference>
<gene>
    <name evidence="3" type="ORF">NCTC10207_00022</name>
    <name evidence="2" type="ORF">RA11412_0500</name>
</gene>
<dbReference type="InterPro" id="IPR002109">
    <property type="entry name" value="Glutaredoxin"/>
</dbReference>